<dbReference type="EMBL" id="MW026651">
    <property type="protein sequence ID" value="QPP46752.1"/>
    <property type="molecule type" value="Genomic_DNA"/>
</dbReference>
<evidence type="ECO:0000259" key="1">
    <source>
        <dbReference type="SMART" id="SM00849"/>
    </source>
</evidence>
<proteinExistence type="predicted"/>
<gene>
    <name evidence="3" type="primary">nftF</name>
    <name evidence="2" type="ORF">IHE55_03480</name>
</gene>
<evidence type="ECO:0000313" key="4">
    <source>
        <dbReference type="Proteomes" id="UP000807371"/>
    </source>
</evidence>
<dbReference type="Pfam" id="PF00753">
    <property type="entry name" value="Lactamase_B"/>
    <property type="match status" value="1"/>
</dbReference>
<evidence type="ECO:0000313" key="2">
    <source>
        <dbReference type="EMBL" id="MBH5333915.1"/>
    </source>
</evidence>
<dbReference type="EMBL" id="JACYXC010000001">
    <property type="protein sequence ID" value="MBH5333915.1"/>
    <property type="molecule type" value="Genomic_DNA"/>
</dbReference>
<dbReference type="CDD" id="cd16282">
    <property type="entry name" value="metallo-hydrolase-like_MBL-fold"/>
    <property type="match status" value="1"/>
</dbReference>
<organism evidence="3">
    <name type="scientific">Streptomyces pactum</name>
    <dbReference type="NCBI Taxonomy" id="68249"/>
    <lineage>
        <taxon>Bacteria</taxon>
        <taxon>Bacillati</taxon>
        <taxon>Actinomycetota</taxon>
        <taxon>Actinomycetes</taxon>
        <taxon>Kitasatosporales</taxon>
        <taxon>Streptomycetaceae</taxon>
        <taxon>Streptomyces</taxon>
    </lineage>
</organism>
<evidence type="ECO:0000313" key="3">
    <source>
        <dbReference type="EMBL" id="QPP46752.1"/>
    </source>
</evidence>
<dbReference type="PANTHER" id="PTHR42951">
    <property type="entry name" value="METALLO-BETA-LACTAMASE DOMAIN-CONTAINING"/>
    <property type="match status" value="1"/>
</dbReference>
<dbReference type="AlphaFoldDB" id="A0A7T1XZF7"/>
<keyword evidence="4" id="KW-1185">Reference proteome</keyword>
<dbReference type="InterPro" id="IPR001279">
    <property type="entry name" value="Metallo-B-lactamas"/>
</dbReference>
<dbReference type="InterPro" id="IPR036866">
    <property type="entry name" value="RibonucZ/Hydroxyglut_hydro"/>
</dbReference>
<accession>A0A7T1XZF7</accession>
<dbReference type="RefSeq" id="WP_197987672.1">
    <property type="nucleotide sequence ID" value="NZ_JACYXC010000001.1"/>
</dbReference>
<reference evidence="2 4" key="2">
    <citation type="submission" date="2020-09" db="EMBL/GenBank/DDBJ databases">
        <title>Biosynthesis of the nuclear factor of activated T cells inhibitor NFAT-133 and its congeners in Streptomyces pactum.</title>
        <authorList>
            <person name="Zhou W."/>
            <person name="Posri P."/>
            <person name="Abugrain M.E."/>
            <person name="Weisberg A.J."/>
            <person name="Chang J.H."/>
            <person name="Mahmud T."/>
        </authorList>
    </citation>
    <scope>NUCLEOTIDE SEQUENCE [LARGE SCALE GENOMIC DNA]</scope>
    <source>
        <strain evidence="2 4">ATCC 27456</strain>
    </source>
</reference>
<protein>
    <submittedName>
        <fullName evidence="3">MBL fold metallo-hydrolase</fullName>
    </submittedName>
</protein>
<dbReference type="Proteomes" id="UP000807371">
    <property type="component" value="Unassembled WGS sequence"/>
</dbReference>
<dbReference type="SUPFAM" id="SSF56281">
    <property type="entry name" value="Metallo-hydrolase/oxidoreductase"/>
    <property type="match status" value="1"/>
</dbReference>
<dbReference type="InterPro" id="IPR050855">
    <property type="entry name" value="NDM-1-like"/>
</dbReference>
<dbReference type="SMART" id="SM00849">
    <property type="entry name" value="Lactamase_B"/>
    <property type="match status" value="1"/>
</dbReference>
<sequence length="314" mass="33540">MSVPFTTGVHRLAPETFAYVQGSRATGYSNAGLVCSGEEALLVDTLYTLDQTRQMLSAITKAVPATDICWVVNTHQDGDHWWGNQLVGDALIVSSTAAARRMREAGPETMEPFLAADTDPRLRAYLEAFDFSGITPTYPTITFTGEMELTVGSRTVRLIEVGPAHTEGDVIVHVPDAGVVYAGDILMFGGHGVIHSGPVGNCIRACDTILDLGAETVVPGHGPVGGKSEVIRVRDYLERVQAHATTAHQQGKSALEAAREFGFDEFSGFANAERVVLNIGAVYRELNGDGTPGMGPLLHQMVELKDTLEAGETA</sequence>
<dbReference type="GO" id="GO:0016787">
    <property type="term" value="F:hydrolase activity"/>
    <property type="evidence" value="ECO:0007669"/>
    <property type="project" value="UniProtKB-KW"/>
</dbReference>
<name>A0A7T1XZF7_9ACTN</name>
<keyword evidence="3" id="KW-0378">Hydrolase</keyword>
<reference evidence="3" key="1">
    <citation type="journal article" date="2020" name="Chem">
        <title>Biosynthesis of the Nuclear Factor of Activated T Cells Inhibitor NFAT-133 in Streptomyces pactum.</title>
        <authorList>
            <person name="Zhou W."/>
            <person name="Posri P."/>
            <person name="Abugrain M.E."/>
            <person name="Weisberg A.J."/>
            <person name="Chang J.H."/>
            <person name="Mahmud T."/>
        </authorList>
    </citation>
    <scope>NUCLEOTIDE SEQUENCE</scope>
    <source>
        <strain evidence="3">ATCC 27456</strain>
    </source>
</reference>
<feature type="domain" description="Metallo-beta-lactamase" evidence="1">
    <location>
        <begin position="28"/>
        <end position="221"/>
    </location>
</feature>
<dbReference type="Gene3D" id="3.60.15.10">
    <property type="entry name" value="Ribonuclease Z/Hydroxyacylglutathione hydrolase-like"/>
    <property type="match status" value="1"/>
</dbReference>
<dbReference type="PANTHER" id="PTHR42951:SF4">
    <property type="entry name" value="ACYL-COENZYME A THIOESTERASE MBLAC2"/>
    <property type="match status" value="1"/>
</dbReference>